<evidence type="ECO:0000313" key="2">
    <source>
        <dbReference type="EMBL" id="EQD42941.1"/>
    </source>
</evidence>
<proteinExistence type="predicted"/>
<feature type="region of interest" description="Disordered" evidence="1">
    <location>
        <begin position="1"/>
        <end position="24"/>
    </location>
</feature>
<reference evidence="2" key="2">
    <citation type="journal article" date="2014" name="ISME J.">
        <title>Microbial stratification in low pH oxic and suboxic macroscopic growths along an acid mine drainage.</title>
        <authorList>
            <person name="Mendez-Garcia C."/>
            <person name="Mesa V."/>
            <person name="Sprenger R.R."/>
            <person name="Richter M."/>
            <person name="Diez M.S."/>
            <person name="Solano J."/>
            <person name="Bargiela R."/>
            <person name="Golyshina O.V."/>
            <person name="Manteca A."/>
            <person name="Ramos J.L."/>
            <person name="Gallego J.R."/>
            <person name="Llorente I."/>
            <person name="Martins Dos Santos V.A."/>
            <person name="Jensen O.N."/>
            <person name="Pelaez A.I."/>
            <person name="Sanchez J."/>
            <person name="Ferrer M."/>
        </authorList>
    </citation>
    <scope>NUCLEOTIDE SEQUENCE</scope>
</reference>
<reference evidence="2" key="1">
    <citation type="submission" date="2013-08" db="EMBL/GenBank/DDBJ databases">
        <authorList>
            <person name="Mendez C."/>
            <person name="Richter M."/>
            <person name="Ferrer M."/>
            <person name="Sanchez J."/>
        </authorList>
    </citation>
    <scope>NUCLEOTIDE SEQUENCE</scope>
</reference>
<name>T0Z4J5_9ZZZZ</name>
<dbReference type="AlphaFoldDB" id="T0Z4J5"/>
<organism evidence="2">
    <name type="scientific">mine drainage metagenome</name>
    <dbReference type="NCBI Taxonomy" id="410659"/>
    <lineage>
        <taxon>unclassified sequences</taxon>
        <taxon>metagenomes</taxon>
        <taxon>ecological metagenomes</taxon>
    </lineage>
</organism>
<comment type="caution">
    <text evidence="2">The sequence shown here is derived from an EMBL/GenBank/DDBJ whole genome shotgun (WGS) entry which is preliminary data.</text>
</comment>
<evidence type="ECO:0000256" key="1">
    <source>
        <dbReference type="SAM" id="MobiDB-lite"/>
    </source>
</evidence>
<accession>T0Z4J5</accession>
<protein>
    <submittedName>
        <fullName evidence="2">Uncharacterized protein</fullName>
    </submittedName>
</protein>
<feature type="non-terminal residue" evidence="2">
    <location>
        <position position="1"/>
    </location>
</feature>
<gene>
    <name evidence="2" type="ORF">B1A_15712</name>
</gene>
<dbReference type="EMBL" id="AUZX01011531">
    <property type="protein sequence ID" value="EQD42941.1"/>
    <property type="molecule type" value="Genomic_DNA"/>
</dbReference>
<sequence>EHRCYFPSSAGGTSTEPGKQVAPERPLRFKQLVLRAMAEGIISRERAEELNPGVVSLIGREGEMTKAKKIATLPLDERRKLLKVAAERAAHEYETDKELTAFTELDVAVND</sequence>